<organism evidence="1 2">
    <name type="scientific">Rufibacter radiotolerans</name>
    <dbReference type="NCBI Taxonomy" id="1379910"/>
    <lineage>
        <taxon>Bacteria</taxon>
        <taxon>Pseudomonadati</taxon>
        <taxon>Bacteroidota</taxon>
        <taxon>Cytophagia</taxon>
        <taxon>Cytophagales</taxon>
        <taxon>Hymenobacteraceae</taxon>
        <taxon>Rufibacter</taxon>
    </lineage>
</organism>
<reference evidence="1 2" key="1">
    <citation type="submission" date="2015-01" db="EMBL/GenBank/DDBJ databases">
        <title>Rufibacter sp./DG31D/ whole genome sequencing.</title>
        <authorList>
            <person name="Kim M.K."/>
            <person name="Srinivasan S."/>
            <person name="Lee J.-J."/>
        </authorList>
    </citation>
    <scope>NUCLEOTIDE SEQUENCE [LARGE SCALE GENOMIC DNA]</scope>
    <source>
        <strain evidence="1 2">DG31D</strain>
    </source>
</reference>
<protein>
    <recommendedName>
        <fullName evidence="3">Tellurite resistance protein TerB</fullName>
    </recommendedName>
</protein>
<sequence>MATGNSFDELLNTKKKKLSFFQNLIIVATADRYLDEQESDFLVTIGQQLELSEQDTSPIAENLGVLSFIIPEDGMQKTLELQTLVMMMLQDGNLADKEYNLCLEYARRVGYPKELLDDMINQLKVGQ</sequence>
<dbReference type="PATRIC" id="fig|1379910.4.peg.1044"/>
<dbReference type="STRING" id="1379910.TH63_04805"/>
<keyword evidence="2" id="KW-1185">Reference proteome</keyword>
<evidence type="ECO:0008006" key="3">
    <source>
        <dbReference type="Google" id="ProtNLM"/>
    </source>
</evidence>
<evidence type="ECO:0000313" key="1">
    <source>
        <dbReference type="EMBL" id="AKQ45109.1"/>
    </source>
</evidence>
<gene>
    <name evidence="1" type="ORF">TH63_04805</name>
</gene>
<accession>A0A0H4VMZ1</accession>
<name>A0A0H4VMZ1_9BACT</name>
<dbReference type="SUPFAM" id="SSF158682">
    <property type="entry name" value="TerB-like"/>
    <property type="match status" value="1"/>
</dbReference>
<dbReference type="Gene3D" id="1.10.3680.10">
    <property type="entry name" value="TerB-like"/>
    <property type="match status" value="1"/>
</dbReference>
<proteinExistence type="predicted"/>
<dbReference type="InterPro" id="IPR029024">
    <property type="entry name" value="TerB-like"/>
</dbReference>
<dbReference type="OrthoDB" id="882467at2"/>
<dbReference type="Proteomes" id="UP000036458">
    <property type="component" value="Chromosome"/>
</dbReference>
<evidence type="ECO:0000313" key="2">
    <source>
        <dbReference type="Proteomes" id="UP000036458"/>
    </source>
</evidence>
<dbReference type="AlphaFoldDB" id="A0A0H4VMZ1"/>
<dbReference type="RefSeq" id="WP_048919947.1">
    <property type="nucleotide sequence ID" value="NZ_CP010777.1"/>
</dbReference>
<dbReference type="EMBL" id="CP010777">
    <property type="protein sequence ID" value="AKQ45109.1"/>
    <property type="molecule type" value="Genomic_DNA"/>
</dbReference>
<dbReference type="KEGG" id="ruf:TH63_04805"/>